<keyword evidence="1" id="KW-0472">Membrane</keyword>
<protein>
    <submittedName>
        <fullName evidence="5">Uncharacterized protein DUF916</fullName>
    </submittedName>
</protein>
<dbReference type="RefSeq" id="WP_097039899.1">
    <property type="nucleotide sequence ID" value="NZ_OBQF01000002.1"/>
</dbReference>
<keyword evidence="2" id="KW-0732">Signal</keyword>
<dbReference type="Pfam" id="PF11797">
    <property type="entry name" value="WxLIP_HBD"/>
    <property type="match status" value="1"/>
</dbReference>
<dbReference type="Proteomes" id="UP000219412">
    <property type="component" value="Unassembled WGS sequence"/>
</dbReference>
<dbReference type="AlphaFoldDB" id="A0A285UFL3"/>
<evidence type="ECO:0000256" key="1">
    <source>
        <dbReference type="SAM" id="Phobius"/>
    </source>
</evidence>
<gene>
    <name evidence="5" type="ORF">SAMN05878391_1077</name>
</gene>
<evidence type="ECO:0000259" key="3">
    <source>
        <dbReference type="Pfam" id="PF06030"/>
    </source>
</evidence>
<organism evidence="5 6">
    <name type="scientific">Salinicoccus kekensis</name>
    <dbReference type="NCBI Taxonomy" id="714307"/>
    <lineage>
        <taxon>Bacteria</taxon>
        <taxon>Bacillati</taxon>
        <taxon>Bacillota</taxon>
        <taxon>Bacilli</taxon>
        <taxon>Bacillales</taxon>
        <taxon>Staphylococcaceae</taxon>
        <taxon>Salinicoccus</taxon>
    </lineage>
</organism>
<keyword evidence="6" id="KW-1185">Reference proteome</keyword>
<feature type="transmembrane region" description="Helical" evidence="1">
    <location>
        <begin position="311"/>
        <end position="335"/>
    </location>
</feature>
<evidence type="ECO:0000313" key="5">
    <source>
        <dbReference type="EMBL" id="SOC40714.1"/>
    </source>
</evidence>
<keyword evidence="1" id="KW-1133">Transmembrane helix</keyword>
<dbReference type="OrthoDB" id="2148359at2"/>
<evidence type="ECO:0000256" key="2">
    <source>
        <dbReference type="SAM" id="SignalP"/>
    </source>
</evidence>
<dbReference type="Pfam" id="PF06030">
    <property type="entry name" value="WxLIP_PGBD"/>
    <property type="match status" value="1"/>
</dbReference>
<evidence type="ECO:0000259" key="4">
    <source>
        <dbReference type="Pfam" id="PF11797"/>
    </source>
</evidence>
<keyword evidence="1" id="KW-0812">Transmembrane</keyword>
<feature type="domain" description="WxL Interacting Protein peptidoglycan binding" evidence="3">
    <location>
        <begin position="30"/>
        <end position="149"/>
    </location>
</feature>
<dbReference type="InterPro" id="IPR021759">
    <property type="entry name" value="WxLIP_HBD"/>
</dbReference>
<proteinExistence type="predicted"/>
<feature type="chain" id="PRO_5038589669" evidence="2">
    <location>
        <begin position="23"/>
        <end position="339"/>
    </location>
</feature>
<dbReference type="EMBL" id="OBQF01000002">
    <property type="protein sequence ID" value="SOC40714.1"/>
    <property type="molecule type" value="Genomic_DNA"/>
</dbReference>
<name>A0A285UFL3_9STAP</name>
<reference evidence="6" key="1">
    <citation type="submission" date="2017-08" db="EMBL/GenBank/DDBJ databases">
        <authorList>
            <person name="Varghese N."/>
            <person name="Submissions S."/>
        </authorList>
    </citation>
    <scope>NUCLEOTIDE SEQUENCE [LARGE SCALE GENOMIC DNA]</scope>
    <source>
        <strain evidence="6">DSM 23173</strain>
    </source>
</reference>
<sequence length="339" mass="37706">MKFKLNFILFLTILFMPSFVTEANESVVPYSIEAVIPNNQVDQGSTYFDIEMEKGETQKLEVVVYNSSDEPITIEAQANSATTNSNGLIIYDAVDLVPHDSMSHPFAEIATIAEYKIEIEPQSQETVTITVEAPDESFDGLILGGLYFSQEADESEEDSGVQIQNQYSYALAVQIREAGNDNDVEPELDLLSLEAGLINHRTGLQTSFVNTAPTIIGGLEFTGDVYAEGSEEPLYTRTVKDFNIAPNSEFNFPVMFENQGLEAGDYVFKGTASNGDHEWSFEEMFTIEAEAAEEANDEAVEIEEEEIENEWMMPVLIGLGVLVVLLLVTIIYLLVKRRK</sequence>
<feature type="domain" description="WxL Interacting Protein host binding" evidence="4">
    <location>
        <begin position="159"/>
        <end position="296"/>
    </location>
</feature>
<feature type="signal peptide" evidence="2">
    <location>
        <begin position="1"/>
        <end position="22"/>
    </location>
</feature>
<accession>A0A285UFL3</accession>
<evidence type="ECO:0000313" key="6">
    <source>
        <dbReference type="Proteomes" id="UP000219412"/>
    </source>
</evidence>
<dbReference type="InterPro" id="IPR010317">
    <property type="entry name" value="WxLIP_PGBD"/>
</dbReference>